<dbReference type="SUPFAM" id="SSF48452">
    <property type="entry name" value="TPR-like"/>
    <property type="match status" value="1"/>
</dbReference>
<dbReference type="RefSeq" id="WP_118989599.1">
    <property type="nucleotide sequence ID" value="NZ_CP023434.1"/>
</dbReference>
<keyword evidence="2" id="KW-1185">Reference proteome</keyword>
<dbReference type="EMBL" id="CP023434">
    <property type="protein sequence ID" value="AXY24675.1"/>
    <property type="molecule type" value="Genomic_DNA"/>
</dbReference>
<dbReference type="InterPro" id="IPR010323">
    <property type="entry name" value="DUF924"/>
</dbReference>
<proteinExistence type="predicted"/>
<accession>A0A347WHW8</accession>
<reference evidence="1 2" key="1">
    <citation type="submission" date="2017-09" db="EMBL/GenBank/DDBJ databases">
        <title>Complete genome sequence of Oxytococcus suis strain ZY16052.</title>
        <authorList>
            <person name="Li F."/>
        </authorList>
    </citation>
    <scope>NUCLEOTIDE SEQUENCE [LARGE SCALE GENOMIC DNA]</scope>
    <source>
        <strain evidence="1 2">ZY16052</strain>
    </source>
</reference>
<dbReference type="Proteomes" id="UP000263232">
    <property type="component" value="Chromosome"/>
</dbReference>
<sequence>MKTAQDVLDFWFAPEHADKLFDKDPTFDQKIRDAFFETWEAACEGLCYTWRDTTKGRIAEIIVLDQFSRNLMRQDPRSYSQDTMALVLSQEVIEQPDFADLPENYKHFAIMPFMHSESQGIHELAVPLFEKHASGALDYEIQHKEIIDQFGYYPHRKKELGEELTAEEEAFLQNDGTSF</sequence>
<dbReference type="OrthoDB" id="7593450at2"/>
<dbReference type="Gene3D" id="1.25.40.10">
    <property type="entry name" value="Tetratricopeptide repeat domain"/>
    <property type="match status" value="1"/>
</dbReference>
<protein>
    <recommendedName>
        <fullName evidence="3">DUF924 domain-containing protein</fullName>
    </recommendedName>
</protein>
<name>A0A347WHW8_9LACT</name>
<evidence type="ECO:0000313" key="2">
    <source>
        <dbReference type="Proteomes" id="UP000263232"/>
    </source>
</evidence>
<dbReference type="AlphaFoldDB" id="A0A347WHW8"/>
<evidence type="ECO:0008006" key="3">
    <source>
        <dbReference type="Google" id="ProtNLM"/>
    </source>
</evidence>
<dbReference type="Gene3D" id="1.20.58.320">
    <property type="entry name" value="TPR-like"/>
    <property type="match status" value="1"/>
</dbReference>
<organism evidence="1 2">
    <name type="scientific">Suicoccus acidiformans</name>
    <dbReference type="NCBI Taxonomy" id="2036206"/>
    <lineage>
        <taxon>Bacteria</taxon>
        <taxon>Bacillati</taxon>
        <taxon>Bacillota</taxon>
        <taxon>Bacilli</taxon>
        <taxon>Lactobacillales</taxon>
        <taxon>Aerococcaceae</taxon>
        <taxon>Suicoccus</taxon>
    </lineage>
</organism>
<gene>
    <name evidence="1" type="ORF">CL176_00765</name>
</gene>
<dbReference type="KEGG" id="abae:CL176_00765"/>
<evidence type="ECO:0000313" key="1">
    <source>
        <dbReference type="EMBL" id="AXY24675.1"/>
    </source>
</evidence>
<dbReference type="Pfam" id="PF06041">
    <property type="entry name" value="DUF924"/>
    <property type="match status" value="1"/>
</dbReference>
<dbReference type="InterPro" id="IPR011990">
    <property type="entry name" value="TPR-like_helical_dom_sf"/>
</dbReference>